<comment type="caution">
    <text evidence="2">The sequence shown here is derived from an EMBL/GenBank/DDBJ whole genome shotgun (WGS) entry which is preliminary data.</text>
</comment>
<name>A0AAP0Q5U4_9MAGN</name>
<accession>A0AAP0Q5U4</accession>
<feature type="region of interest" description="Disordered" evidence="1">
    <location>
        <begin position="20"/>
        <end position="48"/>
    </location>
</feature>
<dbReference type="EMBL" id="JBBNAF010000001">
    <property type="protein sequence ID" value="KAK9168832.1"/>
    <property type="molecule type" value="Genomic_DNA"/>
</dbReference>
<evidence type="ECO:0000313" key="3">
    <source>
        <dbReference type="Proteomes" id="UP001420932"/>
    </source>
</evidence>
<proteinExistence type="predicted"/>
<protein>
    <submittedName>
        <fullName evidence="2">Uncharacterized protein</fullName>
    </submittedName>
</protein>
<dbReference type="Proteomes" id="UP001420932">
    <property type="component" value="Unassembled WGS sequence"/>
</dbReference>
<feature type="compositionally biased region" description="Basic and acidic residues" evidence="1">
    <location>
        <begin position="20"/>
        <end position="29"/>
    </location>
</feature>
<reference evidence="2 3" key="1">
    <citation type="submission" date="2024-01" db="EMBL/GenBank/DDBJ databases">
        <title>Genome assemblies of Stephania.</title>
        <authorList>
            <person name="Yang L."/>
        </authorList>
    </citation>
    <scope>NUCLEOTIDE SEQUENCE [LARGE SCALE GENOMIC DNA]</scope>
    <source>
        <strain evidence="2">YNDBR</strain>
        <tissue evidence="2">Leaf</tissue>
    </source>
</reference>
<organism evidence="2 3">
    <name type="scientific">Stephania yunnanensis</name>
    <dbReference type="NCBI Taxonomy" id="152371"/>
    <lineage>
        <taxon>Eukaryota</taxon>
        <taxon>Viridiplantae</taxon>
        <taxon>Streptophyta</taxon>
        <taxon>Embryophyta</taxon>
        <taxon>Tracheophyta</taxon>
        <taxon>Spermatophyta</taxon>
        <taxon>Magnoliopsida</taxon>
        <taxon>Ranunculales</taxon>
        <taxon>Menispermaceae</taxon>
        <taxon>Menispermoideae</taxon>
        <taxon>Cissampelideae</taxon>
        <taxon>Stephania</taxon>
    </lineage>
</organism>
<gene>
    <name evidence="2" type="ORF">Syun_000972</name>
</gene>
<dbReference type="AlphaFoldDB" id="A0AAP0Q5U4"/>
<evidence type="ECO:0000256" key="1">
    <source>
        <dbReference type="SAM" id="MobiDB-lite"/>
    </source>
</evidence>
<evidence type="ECO:0000313" key="2">
    <source>
        <dbReference type="EMBL" id="KAK9168832.1"/>
    </source>
</evidence>
<keyword evidence="3" id="KW-1185">Reference proteome</keyword>
<sequence length="80" mass="9303">MAVFEDQRLVQEGLLEEARLESHQNEKRQRQGFSPPTVGPRPQSNPNPNRWISFQALPSLQRAVSDPLLFLLLFLLWSLY</sequence>